<dbReference type="AlphaFoldDB" id="A0ABD3HEV9"/>
<dbReference type="Proteomes" id="UP001633002">
    <property type="component" value="Unassembled WGS sequence"/>
</dbReference>
<protein>
    <recommendedName>
        <fullName evidence="3">BTB/POZ domain-containing protein</fullName>
    </recommendedName>
</protein>
<evidence type="ECO:0008006" key="3">
    <source>
        <dbReference type="Google" id="ProtNLM"/>
    </source>
</evidence>
<keyword evidence="2" id="KW-1185">Reference proteome</keyword>
<comment type="caution">
    <text evidence="1">The sequence shown here is derived from an EMBL/GenBank/DDBJ whole genome shotgun (WGS) entry which is preliminary data.</text>
</comment>
<name>A0ABD3HEV9_9MARC</name>
<evidence type="ECO:0000313" key="2">
    <source>
        <dbReference type="Proteomes" id="UP001633002"/>
    </source>
</evidence>
<evidence type="ECO:0000313" key="1">
    <source>
        <dbReference type="EMBL" id="KAL3689431.1"/>
    </source>
</evidence>
<sequence length="404" mass="45217">MESKNSNVELPTVSSQVLILVMKLMYTGKVVPEDLRSSTSKVLSSAAGHGTLQLDWNFLVEALATTRFLMLDQLGRILLDQLLDDTPQGGFLGEVSLVQLAVSYSLLHKYPSIWTVDAEGNSIEVISGRMIAALRSHDLTPAVLSKLFQAAFESYLEKTRETSEQEFREFLLDEYLRVREILTWCGVFSGTGTADLSCLPGATLAMDFIYAAAQDKSSRPVFYPSMAAVASSLRFESKVLSWEITLIPRGSLEQQSLANFEFGFIALNCGETFSQDVISPISADSRYSVIRVGSDLKTAYAFCEGREVHKWNLPPNDQFQWRKPFKVTVAKVGRLLAYVKGYTTRGFWFYTLQDKLVYPVIYWKLEGCNQTLYRPHYDQLTVEINTITDCGNFVAVKSSVSLGP</sequence>
<organism evidence="1 2">
    <name type="scientific">Riccia sorocarpa</name>
    <dbReference type="NCBI Taxonomy" id="122646"/>
    <lineage>
        <taxon>Eukaryota</taxon>
        <taxon>Viridiplantae</taxon>
        <taxon>Streptophyta</taxon>
        <taxon>Embryophyta</taxon>
        <taxon>Marchantiophyta</taxon>
        <taxon>Marchantiopsida</taxon>
        <taxon>Marchantiidae</taxon>
        <taxon>Marchantiales</taxon>
        <taxon>Ricciaceae</taxon>
        <taxon>Riccia</taxon>
    </lineage>
</organism>
<gene>
    <name evidence="1" type="ORF">R1sor_015740</name>
</gene>
<reference evidence="1 2" key="1">
    <citation type="submission" date="2024-09" db="EMBL/GenBank/DDBJ databases">
        <title>Chromosome-scale assembly of Riccia sorocarpa.</title>
        <authorList>
            <person name="Paukszto L."/>
        </authorList>
    </citation>
    <scope>NUCLEOTIDE SEQUENCE [LARGE SCALE GENOMIC DNA]</scope>
    <source>
        <strain evidence="1">LP-2024</strain>
        <tissue evidence="1">Aerial parts of the thallus</tissue>
    </source>
</reference>
<proteinExistence type="predicted"/>
<dbReference type="EMBL" id="JBJQOH010000004">
    <property type="protein sequence ID" value="KAL3689431.1"/>
    <property type="molecule type" value="Genomic_DNA"/>
</dbReference>
<accession>A0ABD3HEV9</accession>